<gene>
    <name evidence="3" type="ORF">F5147DRAFT_675239</name>
</gene>
<feature type="compositionally biased region" description="Polar residues" evidence="1">
    <location>
        <begin position="107"/>
        <end position="116"/>
    </location>
</feature>
<organism evidence="3 4">
    <name type="scientific">Suillus discolor</name>
    <dbReference type="NCBI Taxonomy" id="1912936"/>
    <lineage>
        <taxon>Eukaryota</taxon>
        <taxon>Fungi</taxon>
        <taxon>Dikarya</taxon>
        <taxon>Basidiomycota</taxon>
        <taxon>Agaricomycotina</taxon>
        <taxon>Agaricomycetes</taxon>
        <taxon>Agaricomycetidae</taxon>
        <taxon>Boletales</taxon>
        <taxon>Suillineae</taxon>
        <taxon>Suillaceae</taxon>
        <taxon>Suillus</taxon>
    </lineage>
</organism>
<keyword evidence="2" id="KW-1133">Transmembrane helix</keyword>
<evidence type="ECO:0000313" key="4">
    <source>
        <dbReference type="Proteomes" id="UP000823399"/>
    </source>
</evidence>
<proteinExistence type="predicted"/>
<evidence type="ECO:0000256" key="1">
    <source>
        <dbReference type="SAM" id="MobiDB-lite"/>
    </source>
</evidence>
<dbReference type="Proteomes" id="UP000823399">
    <property type="component" value="Unassembled WGS sequence"/>
</dbReference>
<keyword evidence="2" id="KW-0812">Transmembrane</keyword>
<feature type="region of interest" description="Disordered" evidence="1">
    <location>
        <begin position="79"/>
        <end position="128"/>
    </location>
</feature>
<dbReference type="RefSeq" id="XP_041297295.1">
    <property type="nucleotide sequence ID" value="XM_041435902.1"/>
</dbReference>
<accession>A0A9P7JYA4</accession>
<keyword evidence="4" id="KW-1185">Reference proteome</keyword>
<reference evidence="3" key="1">
    <citation type="journal article" date="2020" name="New Phytol.">
        <title>Comparative genomics reveals dynamic genome evolution in host specialist ectomycorrhizal fungi.</title>
        <authorList>
            <person name="Lofgren L.A."/>
            <person name="Nguyen N.H."/>
            <person name="Vilgalys R."/>
            <person name="Ruytinx J."/>
            <person name="Liao H.L."/>
            <person name="Branco S."/>
            <person name="Kuo A."/>
            <person name="LaButti K."/>
            <person name="Lipzen A."/>
            <person name="Andreopoulos W."/>
            <person name="Pangilinan J."/>
            <person name="Riley R."/>
            <person name="Hundley H."/>
            <person name="Na H."/>
            <person name="Barry K."/>
            <person name="Grigoriev I.V."/>
            <person name="Stajich J.E."/>
            <person name="Kennedy P.G."/>
        </authorList>
    </citation>
    <scope>NUCLEOTIDE SEQUENCE</scope>
    <source>
        <strain evidence="3">FC423</strain>
    </source>
</reference>
<dbReference type="OrthoDB" id="3252109at2759"/>
<protein>
    <submittedName>
        <fullName evidence="3">Uncharacterized protein</fullName>
    </submittedName>
</protein>
<evidence type="ECO:0000313" key="3">
    <source>
        <dbReference type="EMBL" id="KAG2115916.1"/>
    </source>
</evidence>
<dbReference type="AlphaFoldDB" id="A0A9P7JYA4"/>
<evidence type="ECO:0000256" key="2">
    <source>
        <dbReference type="SAM" id="Phobius"/>
    </source>
</evidence>
<dbReference type="EMBL" id="JABBWM010000007">
    <property type="protein sequence ID" value="KAG2115916.1"/>
    <property type="molecule type" value="Genomic_DNA"/>
</dbReference>
<feature type="transmembrane region" description="Helical" evidence="2">
    <location>
        <begin position="320"/>
        <end position="341"/>
    </location>
</feature>
<dbReference type="GeneID" id="64698161"/>
<comment type="caution">
    <text evidence="3">The sequence shown here is derived from an EMBL/GenBank/DDBJ whole genome shotgun (WGS) entry which is preliminary data.</text>
</comment>
<feature type="compositionally biased region" description="Basic and acidic residues" evidence="1">
    <location>
        <begin position="79"/>
        <end position="91"/>
    </location>
</feature>
<keyword evidence="2" id="KW-0472">Membrane</keyword>
<name>A0A9P7JYA4_9AGAM</name>
<sequence length="345" mass="38671">MVFAQRTSQRKRPMCHKCGSTMAGHTRKNNMFVCPGPAERKSHLLSTPDTPPPTYEFHGFQVPPGDRWHWRNPNWVSPPHERRYEKAHRDVSLTPTEPLSDDGSGKENISPSTMEHSPSPDYPDDDWADSSDPLYYYPNFSIKEESPEPQVDTYISGYSHSPPPRQWSSFSQSPITDVSLNTALRAGTPLYSVYRVPRQDIPKVKRTAQREGKLFSVMEAPPAHLAKIPREKSQETVWVILSDREEDLKYAVHSQRMPGAFAQGMTADFSDSETNAVAPIMQHVPFCNTVDQPVMRNATFDQSMYSIPGGLAVQETLRSAGYGFLQMAFAGIIGGLVVAYGRALL</sequence>